<dbReference type="OrthoDB" id="2757422at2759"/>
<feature type="non-terminal residue" evidence="2">
    <location>
        <position position="72"/>
    </location>
</feature>
<name>A0A5C3MM05_9AGAM</name>
<evidence type="ECO:0000313" key="3">
    <source>
        <dbReference type="Proteomes" id="UP000305948"/>
    </source>
</evidence>
<organism evidence="2 3">
    <name type="scientific">Heliocybe sulcata</name>
    <dbReference type="NCBI Taxonomy" id="5364"/>
    <lineage>
        <taxon>Eukaryota</taxon>
        <taxon>Fungi</taxon>
        <taxon>Dikarya</taxon>
        <taxon>Basidiomycota</taxon>
        <taxon>Agaricomycotina</taxon>
        <taxon>Agaricomycetes</taxon>
        <taxon>Gloeophyllales</taxon>
        <taxon>Gloeophyllaceae</taxon>
        <taxon>Heliocybe</taxon>
    </lineage>
</organism>
<gene>
    <name evidence="2" type="ORF">OE88DRAFT_1605810</name>
</gene>
<reference evidence="2 3" key="1">
    <citation type="journal article" date="2019" name="Nat. Ecol. Evol.">
        <title>Megaphylogeny resolves global patterns of mushroom evolution.</title>
        <authorList>
            <person name="Varga T."/>
            <person name="Krizsan K."/>
            <person name="Foldi C."/>
            <person name="Dima B."/>
            <person name="Sanchez-Garcia M."/>
            <person name="Sanchez-Ramirez S."/>
            <person name="Szollosi G.J."/>
            <person name="Szarkandi J.G."/>
            <person name="Papp V."/>
            <person name="Albert L."/>
            <person name="Andreopoulos W."/>
            <person name="Angelini C."/>
            <person name="Antonin V."/>
            <person name="Barry K.W."/>
            <person name="Bougher N.L."/>
            <person name="Buchanan P."/>
            <person name="Buyck B."/>
            <person name="Bense V."/>
            <person name="Catcheside P."/>
            <person name="Chovatia M."/>
            <person name="Cooper J."/>
            <person name="Damon W."/>
            <person name="Desjardin D."/>
            <person name="Finy P."/>
            <person name="Geml J."/>
            <person name="Haridas S."/>
            <person name="Hughes K."/>
            <person name="Justo A."/>
            <person name="Karasinski D."/>
            <person name="Kautmanova I."/>
            <person name="Kiss B."/>
            <person name="Kocsube S."/>
            <person name="Kotiranta H."/>
            <person name="LaButti K.M."/>
            <person name="Lechner B.E."/>
            <person name="Liimatainen K."/>
            <person name="Lipzen A."/>
            <person name="Lukacs Z."/>
            <person name="Mihaltcheva S."/>
            <person name="Morgado L.N."/>
            <person name="Niskanen T."/>
            <person name="Noordeloos M.E."/>
            <person name="Ohm R.A."/>
            <person name="Ortiz-Santana B."/>
            <person name="Ovrebo C."/>
            <person name="Racz N."/>
            <person name="Riley R."/>
            <person name="Savchenko A."/>
            <person name="Shiryaev A."/>
            <person name="Soop K."/>
            <person name="Spirin V."/>
            <person name="Szebenyi C."/>
            <person name="Tomsovsky M."/>
            <person name="Tulloss R.E."/>
            <person name="Uehling J."/>
            <person name="Grigoriev I.V."/>
            <person name="Vagvolgyi C."/>
            <person name="Papp T."/>
            <person name="Martin F.M."/>
            <person name="Miettinen O."/>
            <person name="Hibbett D.S."/>
            <person name="Nagy L.G."/>
        </authorList>
    </citation>
    <scope>NUCLEOTIDE SEQUENCE [LARGE SCALE GENOMIC DNA]</scope>
    <source>
        <strain evidence="2 3">OMC1185</strain>
    </source>
</reference>
<protein>
    <recommendedName>
        <fullName evidence="1">BTB domain-containing protein</fullName>
    </recommendedName>
</protein>
<evidence type="ECO:0000313" key="2">
    <source>
        <dbReference type="EMBL" id="TFK45917.1"/>
    </source>
</evidence>
<feature type="non-terminal residue" evidence="2">
    <location>
        <position position="1"/>
    </location>
</feature>
<proteinExistence type="predicted"/>
<dbReference type="PROSITE" id="PS50097">
    <property type="entry name" value="BTB"/>
    <property type="match status" value="1"/>
</dbReference>
<dbReference type="AlphaFoldDB" id="A0A5C3MM05"/>
<dbReference type="EMBL" id="ML213535">
    <property type="protein sequence ID" value="TFK45917.1"/>
    <property type="molecule type" value="Genomic_DNA"/>
</dbReference>
<keyword evidence="3" id="KW-1185">Reference proteome</keyword>
<evidence type="ECO:0000259" key="1">
    <source>
        <dbReference type="PROSITE" id="PS50097"/>
    </source>
</evidence>
<accession>A0A5C3MM05</accession>
<feature type="domain" description="BTB" evidence="1">
    <location>
        <begin position="10"/>
        <end position="72"/>
    </location>
</feature>
<sequence>RHPELWYPDGNVVIVSKDMSFRVYGGLLAQNSPIFADMLSLDQPGSAEKIDGCPVVRLADQPEDLEVLLSTL</sequence>
<dbReference type="InterPro" id="IPR000210">
    <property type="entry name" value="BTB/POZ_dom"/>
</dbReference>
<dbReference type="Proteomes" id="UP000305948">
    <property type="component" value="Unassembled WGS sequence"/>
</dbReference>